<keyword evidence="2" id="KW-0489">Methyltransferase</keyword>
<accession>A0A813IQH4</accession>
<evidence type="ECO:0000313" key="4">
    <source>
        <dbReference type="Proteomes" id="UP000626109"/>
    </source>
</evidence>
<dbReference type="InterPro" id="IPR025799">
    <property type="entry name" value="Arg_MeTrfase"/>
</dbReference>
<dbReference type="Gene3D" id="3.40.50.150">
    <property type="entry name" value="Vaccinia Virus protein VP39"/>
    <property type="match status" value="1"/>
</dbReference>
<dbReference type="InterPro" id="IPR029063">
    <property type="entry name" value="SAM-dependent_MTases_sf"/>
</dbReference>
<evidence type="ECO:0000313" key="3">
    <source>
        <dbReference type="EMBL" id="CAE8653211.1"/>
    </source>
</evidence>
<dbReference type="PANTHER" id="PTHR11006:SF4">
    <property type="entry name" value="PROTEIN ARGININE N-METHYLTRANSFERASE 7"/>
    <property type="match status" value="1"/>
</dbReference>
<dbReference type="GO" id="GO:0042054">
    <property type="term" value="F:histone methyltransferase activity"/>
    <property type="evidence" value="ECO:0007669"/>
    <property type="project" value="TreeGrafter"/>
</dbReference>
<dbReference type="AlphaFoldDB" id="A0A813IQH4"/>
<keyword evidence="2" id="KW-0808">Transferase</keyword>
<evidence type="ECO:0000256" key="2">
    <source>
        <dbReference type="PROSITE-ProRule" id="PRU01015"/>
    </source>
</evidence>
<proteinExistence type="predicted"/>
<protein>
    <submittedName>
        <fullName evidence="3">Uncharacterized protein</fullName>
    </submittedName>
</protein>
<sequence length="224" mass="24304">NSVKRVREESPDALHLSDEDSADVVEFQETLPKASLCPPRLRGRNVELVQKVNDDYFAMLNDHDRNRFFWDALESLPVRGRRVLDLGAGTGLLSLMAAKLGASSVLAIEESADMAEVVRWSAATNGVGERVSVREGWSTKMTLPEDERADVIVSETFGVLLLQEDCLNSLVHAREHLAKPGAAIIPAGGAQYVTLLMSSALRAVSSAHEPGPLGIDLAHLGQLR</sequence>
<dbReference type="Pfam" id="PF06325">
    <property type="entry name" value="PrmA"/>
    <property type="match status" value="1"/>
</dbReference>
<dbReference type="SUPFAM" id="SSF53335">
    <property type="entry name" value="S-adenosyl-L-methionine-dependent methyltransferases"/>
    <property type="match status" value="1"/>
</dbReference>
<dbReference type="GO" id="GO:0032259">
    <property type="term" value="P:methylation"/>
    <property type="evidence" value="ECO:0007669"/>
    <property type="project" value="UniProtKB-KW"/>
</dbReference>
<name>A0A813IQH4_POLGL</name>
<organism evidence="3 4">
    <name type="scientific">Polarella glacialis</name>
    <name type="common">Dinoflagellate</name>
    <dbReference type="NCBI Taxonomy" id="89957"/>
    <lineage>
        <taxon>Eukaryota</taxon>
        <taxon>Sar</taxon>
        <taxon>Alveolata</taxon>
        <taxon>Dinophyceae</taxon>
        <taxon>Suessiales</taxon>
        <taxon>Suessiaceae</taxon>
        <taxon>Polarella</taxon>
    </lineage>
</organism>
<gene>
    <name evidence="3" type="ORF">PGLA2088_LOCUS10236</name>
</gene>
<dbReference type="PROSITE" id="PS51678">
    <property type="entry name" value="SAM_MT_PRMT"/>
    <property type="match status" value="1"/>
</dbReference>
<keyword evidence="1 2" id="KW-0949">S-adenosyl-L-methionine</keyword>
<feature type="non-terminal residue" evidence="3">
    <location>
        <position position="224"/>
    </location>
</feature>
<evidence type="ECO:0000256" key="1">
    <source>
        <dbReference type="ARBA" id="ARBA00022691"/>
    </source>
</evidence>
<dbReference type="CDD" id="cd02440">
    <property type="entry name" value="AdoMet_MTases"/>
    <property type="match status" value="1"/>
</dbReference>
<comment type="caution">
    <text evidence="3">The sequence shown here is derived from an EMBL/GenBank/DDBJ whole genome shotgun (WGS) entry which is preliminary data.</text>
</comment>
<dbReference type="Proteomes" id="UP000626109">
    <property type="component" value="Unassembled WGS sequence"/>
</dbReference>
<feature type="non-terminal residue" evidence="3">
    <location>
        <position position="1"/>
    </location>
</feature>
<dbReference type="GO" id="GO:0016274">
    <property type="term" value="F:protein-arginine N-methyltransferase activity"/>
    <property type="evidence" value="ECO:0007669"/>
    <property type="project" value="InterPro"/>
</dbReference>
<dbReference type="PANTHER" id="PTHR11006">
    <property type="entry name" value="PROTEIN ARGININE N-METHYLTRANSFERASE"/>
    <property type="match status" value="1"/>
</dbReference>
<reference evidence="3" key="1">
    <citation type="submission" date="2021-02" db="EMBL/GenBank/DDBJ databases">
        <authorList>
            <person name="Dougan E. K."/>
            <person name="Rhodes N."/>
            <person name="Thang M."/>
            <person name="Chan C."/>
        </authorList>
    </citation>
    <scope>NUCLEOTIDE SEQUENCE</scope>
</reference>
<dbReference type="EMBL" id="CAJNNW010011442">
    <property type="protein sequence ID" value="CAE8653211.1"/>
    <property type="molecule type" value="Genomic_DNA"/>
</dbReference>